<keyword evidence="1" id="KW-1133">Transmembrane helix</keyword>
<dbReference type="AlphaFoldDB" id="A0A1G2C8H4"/>
<evidence type="ECO:0008006" key="4">
    <source>
        <dbReference type="Google" id="ProtNLM"/>
    </source>
</evidence>
<dbReference type="Proteomes" id="UP000179059">
    <property type="component" value="Unassembled WGS sequence"/>
</dbReference>
<comment type="caution">
    <text evidence="2">The sequence shown here is derived from an EMBL/GenBank/DDBJ whole genome shotgun (WGS) entry which is preliminary data.</text>
</comment>
<proteinExistence type="predicted"/>
<feature type="transmembrane region" description="Helical" evidence="1">
    <location>
        <begin position="46"/>
        <end position="65"/>
    </location>
</feature>
<name>A0A1G2C8H4_9BACT</name>
<evidence type="ECO:0000313" key="2">
    <source>
        <dbReference type="EMBL" id="OGY97682.1"/>
    </source>
</evidence>
<sequence>MAEREHHAIAWQAPEFEHRPKTTAWYWASVVIAILLLAMAIWQKNFIFAVFIVIAEVMLMVWGSSEPKMIPFALNDRGLTIGGTKFYPFTDISSWSADAEGFFDPEWPDITLHLVHHFHTGLKVKVPRAMFLDVERVLRDHAREVPFKPTMMDVIEKLLGF</sequence>
<organism evidence="2 3">
    <name type="scientific">Candidatus Liptonbacteria bacterium RIFCSPHIGHO2_01_FULL_57_28</name>
    <dbReference type="NCBI Taxonomy" id="1798647"/>
    <lineage>
        <taxon>Bacteria</taxon>
        <taxon>Candidatus Liptoniibacteriota</taxon>
    </lineage>
</organism>
<keyword evidence="1" id="KW-0472">Membrane</keyword>
<gene>
    <name evidence="2" type="ORF">A2855_00400</name>
</gene>
<protein>
    <recommendedName>
        <fullName evidence="4">DUF5673 domain-containing protein</fullName>
    </recommendedName>
</protein>
<dbReference type="EMBL" id="MHKX01000027">
    <property type="protein sequence ID" value="OGY97682.1"/>
    <property type="molecule type" value="Genomic_DNA"/>
</dbReference>
<dbReference type="STRING" id="1798647.A2855_00400"/>
<accession>A0A1G2C8H4</accession>
<keyword evidence="1" id="KW-0812">Transmembrane</keyword>
<evidence type="ECO:0000256" key="1">
    <source>
        <dbReference type="SAM" id="Phobius"/>
    </source>
</evidence>
<evidence type="ECO:0000313" key="3">
    <source>
        <dbReference type="Proteomes" id="UP000179059"/>
    </source>
</evidence>
<reference evidence="2 3" key="1">
    <citation type="journal article" date="2016" name="Nat. Commun.">
        <title>Thousands of microbial genomes shed light on interconnected biogeochemical processes in an aquifer system.</title>
        <authorList>
            <person name="Anantharaman K."/>
            <person name="Brown C.T."/>
            <person name="Hug L.A."/>
            <person name="Sharon I."/>
            <person name="Castelle C.J."/>
            <person name="Probst A.J."/>
            <person name="Thomas B.C."/>
            <person name="Singh A."/>
            <person name="Wilkins M.J."/>
            <person name="Karaoz U."/>
            <person name="Brodie E.L."/>
            <person name="Williams K.H."/>
            <person name="Hubbard S.S."/>
            <person name="Banfield J.F."/>
        </authorList>
    </citation>
    <scope>NUCLEOTIDE SEQUENCE [LARGE SCALE GENOMIC DNA]</scope>
</reference>
<feature type="transmembrane region" description="Helical" evidence="1">
    <location>
        <begin position="24"/>
        <end position="41"/>
    </location>
</feature>